<dbReference type="FunCoup" id="A0A1V9Y1E8">
    <property type="interactions" value="122"/>
</dbReference>
<dbReference type="InterPro" id="IPR004837">
    <property type="entry name" value="NaCa_Exmemb"/>
</dbReference>
<keyword evidence="7" id="KW-0677">Repeat</keyword>
<keyword evidence="10" id="KW-0406">Ion transport</keyword>
<dbReference type="InterPro" id="IPR051171">
    <property type="entry name" value="CaCA"/>
</dbReference>
<dbReference type="Proteomes" id="UP000192247">
    <property type="component" value="Unassembled WGS sequence"/>
</dbReference>
<keyword evidence="11 13" id="KW-0472">Membrane</keyword>
<feature type="transmembrane region" description="Helical" evidence="13">
    <location>
        <begin position="142"/>
        <end position="163"/>
    </location>
</feature>
<dbReference type="SMART" id="SM00237">
    <property type="entry name" value="Calx_beta"/>
    <property type="match status" value="1"/>
</dbReference>
<dbReference type="Gene3D" id="2.60.40.2030">
    <property type="match status" value="2"/>
</dbReference>
<evidence type="ECO:0000256" key="13">
    <source>
        <dbReference type="SAM" id="Phobius"/>
    </source>
</evidence>
<sequence>MNSSYAECAEGLILPILNETEWSPLARAVLYFAGLLYCFLGVAIIADIFMCSIEKITSKTRKITLSAQQKVVRVYEDGHSEPGSDLVLVAGAEPDVIEVKVWNETVANLTLMALGSSAPEILLSVIEIVGNGFRAGDLGPGTIVGSAAFNLLVICGVCVAAIPAEETRRIRMIKVFAVTASFSVFAYVWLLIILVLVSPDVVELWESILTLLFFFILVLLAYLADKGILLPGRKKEDITDQKQIELKSTNDPEKAKDAAPNGTDSHKKKFFQNGRIDRSGLLDFIKDIRKHPGLTDEDCATLAAARLADEQAHSRGWYRVSAIRDFTGGKRTKLSISAQLQHKLDTQVQELFAVADTLDKNDDKPEADRNRVATPDVPTNCYKGTLLTPLPRFIDKGFSYIEFNASQVAVLEKSKKATVLLRRRGNTQAEAAVRVETIDAHLIVSALPFQVILLAQVQLEILTVKSGYVTGCRVVETSGTATAHDDYRPLRQVVKFASGEVVKAITVEIVDDQQWEPDESFFVRLSIPLAQKSVRLGRKSVMEVVIINDDEPGQFQFLRRGVLVKESVGVASLTVIRQKGCDGVAHVHWRTKNQTAVHGKDYVG</sequence>
<feature type="transmembrane region" description="Helical" evidence="13">
    <location>
        <begin position="28"/>
        <end position="53"/>
    </location>
</feature>
<evidence type="ECO:0000256" key="11">
    <source>
        <dbReference type="ARBA" id="ARBA00023136"/>
    </source>
</evidence>
<keyword evidence="2" id="KW-0813">Transport</keyword>
<dbReference type="EMBL" id="MNPL01001016">
    <property type="protein sequence ID" value="OQR79522.1"/>
    <property type="molecule type" value="Genomic_DNA"/>
</dbReference>
<feature type="non-terminal residue" evidence="15">
    <location>
        <position position="604"/>
    </location>
</feature>
<feature type="transmembrane region" description="Helical" evidence="13">
    <location>
        <begin position="175"/>
        <end position="198"/>
    </location>
</feature>
<dbReference type="GO" id="GO:0030424">
    <property type="term" value="C:axon"/>
    <property type="evidence" value="ECO:0007669"/>
    <property type="project" value="TreeGrafter"/>
</dbReference>
<proteinExistence type="predicted"/>
<feature type="region of interest" description="Disordered" evidence="12">
    <location>
        <begin position="244"/>
        <end position="267"/>
    </location>
</feature>
<evidence type="ECO:0000256" key="7">
    <source>
        <dbReference type="ARBA" id="ARBA00022737"/>
    </source>
</evidence>
<dbReference type="GO" id="GO:0098703">
    <property type="term" value="P:calcium ion import across plasma membrane"/>
    <property type="evidence" value="ECO:0007669"/>
    <property type="project" value="TreeGrafter"/>
</dbReference>
<evidence type="ECO:0000313" key="15">
    <source>
        <dbReference type="EMBL" id="OQR79522.1"/>
    </source>
</evidence>
<keyword evidence="8" id="KW-0106">Calcium</keyword>
<name>A0A1V9Y1E8_9ACAR</name>
<dbReference type="Pfam" id="PF03160">
    <property type="entry name" value="Calx-beta"/>
    <property type="match status" value="2"/>
</dbReference>
<gene>
    <name evidence="15" type="ORF">BIW11_00140</name>
</gene>
<keyword evidence="5 13" id="KW-0812">Transmembrane</keyword>
<dbReference type="InterPro" id="IPR038081">
    <property type="entry name" value="CalX-like_sf"/>
</dbReference>
<dbReference type="InterPro" id="IPR044880">
    <property type="entry name" value="NCX_ion-bd_dom_sf"/>
</dbReference>
<evidence type="ECO:0000256" key="4">
    <source>
        <dbReference type="ARBA" id="ARBA00022568"/>
    </source>
</evidence>
<feature type="compositionally biased region" description="Basic and acidic residues" evidence="12">
    <location>
        <begin position="244"/>
        <end position="257"/>
    </location>
</feature>
<evidence type="ECO:0000256" key="12">
    <source>
        <dbReference type="SAM" id="MobiDB-lite"/>
    </source>
</evidence>
<dbReference type="InParanoid" id="A0A1V9Y1E8"/>
<keyword evidence="6" id="KW-0732">Signal</keyword>
<comment type="caution">
    <text evidence="15">The sequence shown here is derived from an EMBL/GenBank/DDBJ whole genome shotgun (WGS) entry which is preliminary data.</text>
</comment>
<evidence type="ECO:0000256" key="5">
    <source>
        <dbReference type="ARBA" id="ARBA00022692"/>
    </source>
</evidence>
<dbReference type="SUPFAM" id="SSF141072">
    <property type="entry name" value="CalX-like"/>
    <property type="match status" value="2"/>
</dbReference>
<dbReference type="GO" id="GO:0012505">
    <property type="term" value="C:endomembrane system"/>
    <property type="evidence" value="ECO:0007669"/>
    <property type="project" value="UniProtKB-SubCell"/>
</dbReference>
<dbReference type="InterPro" id="IPR003644">
    <property type="entry name" value="Calx_beta"/>
</dbReference>
<dbReference type="Pfam" id="PF16494">
    <property type="entry name" value="Na_Ca_ex_C"/>
    <property type="match status" value="1"/>
</dbReference>
<accession>A0A1V9Y1E8</accession>
<dbReference type="GO" id="GO:0042383">
    <property type="term" value="C:sarcolemma"/>
    <property type="evidence" value="ECO:0007669"/>
    <property type="project" value="TreeGrafter"/>
</dbReference>
<evidence type="ECO:0000259" key="14">
    <source>
        <dbReference type="SMART" id="SM00237"/>
    </source>
</evidence>
<dbReference type="OrthoDB" id="418484at2759"/>
<organism evidence="15 16">
    <name type="scientific">Tropilaelaps mercedesae</name>
    <dbReference type="NCBI Taxonomy" id="418985"/>
    <lineage>
        <taxon>Eukaryota</taxon>
        <taxon>Metazoa</taxon>
        <taxon>Ecdysozoa</taxon>
        <taxon>Arthropoda</taxon>
        <taxon>Chelicerata</taxon>
        <taxon>Arachnida</taxon>
        <taxon>Acari</taxon>
        <taxon>Parasitiformes</taxon>
        <taxon>Mesostigmata</taxon>
        <taxon>Gamasina</taxon>
        <taxon>Dermanyssoidea</taxon>
        <taxon>Laelapidae</taxon>
        <taxon>Tropilaelaps</taxon>
    </lineage>
</organism>
<evidence type="ECO:0000256" key="6">
    <source>
        <dbReference type="ARBA" id="ARBA00022729"/>
    </source>
</evidence>
<dbReference type="Gene3D" id="1.20.1420.30">
    <property type="entry name" value="NCX, central ion-binding region"/>
    <property type="match status" value="1"/>
</dbReference>
<feature type="transmembrane region" description="Helical" evidence="13">
    <location>
        <begin position="204"/>
        <end position="224"/>
    </location>
</feature>
<evidence type="ECO:0000313" key="16">
    <source>
        <dbReference type="Proteomes" id="UP000192247"/>
    </source>
</evidence>
<keyword evidence="9 13" id="KW-1133">Transmembrane helix</keyword>
<dbReference type="PANTHER" id="PTHR11878:SF76">
    <property type="entry name" value="CALX-BETA DOMAIN-CONTAINING PROTEIN"/>
    <property type="match status" value="1"/>
</dbReference>
<keyword evidence="4" id="KW-0109">Calcium transport</keyword>
<dbReference type="GO" id="GO:0098794">
    <property type="term" value="C:postsynapse"/>
    <property type="evidence" value="ECO:0007669"/>
    <property type="project" value="TreeGrafter"/>
</dbReference>
<dbReference type="AlphaFoldDB" id="A0A1V9Y1E8"/>
<protein>
    <submittedName>
        <fullName evidence="15">Sodium/calcium exchanger 1-like</fullName>
    </submittedName>
</protein>
<evidence type="ECO:0000256" key="1">
    <source>
        <dbReference type="ARBA" id="ARBA00004127"/>
    </source>
</evidence>
<comment type="subcellular location">
    <subcellularLocation>
        <location evidence="1">Endomembrane system</location>
        <topology evidence="1">Multi-pass membrane protein</topology>
    </subcellularLocation>
</comment>
<dbReference type="GO" id="GO:0005432">
    <property type="term" value="F:calcium:sodium antiporter activity"/>
    <property type="evidence" value="ECO:0007669"/>
    <property type="project" value="TreeGrafter"/>
</dbReference>
<dbReference type="PANTHER" id="PTHR11878">
    <property type="entry name" value="SODIUM/CALCIUM EXCHANGER"/>
    <property type="match status" value="1"/>
</dbReference>
<dbReference type="STRING" id="418985.A0A1V9Y1E8"/>
<keyword evidence="3" id="KW-0050">Antiport</keyword>
<dbReference type="Pfam" id="PF01699">
    <property type="entry name" value="Na_Ca_ex"/>
    <property type="match status" value="1"/>
</dbReference>
<evidence type="ECO:0000256" key="8">
    <source>
        <dbReference type="ARBA" id="ARBA00022837"/>
    </source>
</evidence>
<dbReference type="InterPro" id="IPR032452">
    <property type="entry name" value="Na_Ca_Ex_C-exten"/>
</dbReference>
<dbReference type="GO" id="GO:0007154">
    <property type="term" value="P:cell communication"/>
    <property type="evidence" value="ECO:0007669"/>
    <property type="project" value="InterPro"/>
</dbReference>
<keyword evidence="16" id="KW-1185">Reference proteome</keyword>
<evidence type="ECO:0000256" key="9">
    <source>
        <dbReference type="ARBA" id="ARBA00022989"/>
    </source>
</evidence>
<reference evidence="15 16" key="1">
    <citation type="journal article" date="2017" name="Gigascience">
        <title>Draft genome of the honey bee ectoparasitic mite, Tropilaelaps mercedesae, is shaped by the parasitic life history.</title>
        <authorList>
            <person name="Dong X."/>
            <person name="Armstrong S.D."/>
            <person name="Xia D."/>
            <person name="Makepeace B.L."/>
            <person name="Darby A.C."/>
            <person name="Kadowaki T."/>
        </authorList>
    </citation>
    <scope>NUCLEOTIDE SEQUENCE [LARGE SCALE GENOMIC DNA]</scope>
    <source>
        <strain evidence="15">Wuxi-XJTLU</strain>
    </source>
</reference>
<evidence type="ECO:0000256" key="3">
    <source>
        <dbReference type="ARBA" id="ARBA00022449"/>
    </source>
</evidence>
<feature type="domain" description="Calx-beta" evidence="14">
    <location>
        <begin position="431"/>
        <end position="526"/>
    </location>
</feature>
<evidence type="ECO:0000256" key="2">
    <source>
        <dbReference type="ARBA" id="ARBA00022448"/>
    </source>
</evidence>
<evidence type="ECO:0000256" key="10">
    <source>
        <dbReference type="ARBA" id="ARBA00023065"/>
    </source>
</evidence>